<accession>A0A1V8RV74</accession>
<name>A0A1V8RV74_9HYPH</name>
<protein>
    <recommendedName>
        <fullName evidence="3">Flagellar assembly protein FliH/Type III secretion system HrpE domain-containing protein</fullName>
    </recommendedName>
</protein>
<sequence length="209" mass="21971">MNAALFDLLPDFGTTAPKASRAARNGACTSPESIEPTVPERDLGALVAEAVAEAETALALRLNEAHQAEISALQAAHLAEKTAFLETLGDDVGKAVAAHMTEMEQRVATLTATAVARLLGGHLSNDLQRRSLEALTATLSDAMRDGEAVRIKIRGPALLFETLQTALGGLAGNLDFSEADGFDLTVTIDDVVFETRMAEWSGALSEVLA</sequence>
<dbReference type="RefSeq" id="WP_080918168.1">
    <property type="nucleotide sequence ID" value="NZ_MDET01000003.1"/>
</dbReference>
<dbReference type="AlphaFoldDB" id="A0A1V8RV74"/>
<evidence type="ECO:0000313" key="2">
    <source>
        <dbReference type="Proteomes" id="UP000191905"/>
    </source>
</evidence>
<dbReference type="Proteomes" id="UP000191905">
    <property type="component" value="Unassembled WGS sequence"/>
</dbReference>
<reference evidence="1 2" key="1">
    <citation type="journal article" date="2016" name="Int. J. Syst. Evol. Microbiol.">
        <title>Pseudaminobacter manganicus sp. nov., isolated from sludge of a manganese mine.</title>
        <authorList>
            <person name="Li J."/>
            <person name="Huang J."/>
            <person name="Liao S."/>
            <person name="Wang G."/>
        </authorList>
    </citation>
    <scope>NUCLEOTIDE SEQUENCE [LARGE SCALE GENOMIC DNA]</scope>
    <source>
        <strain evidence="1 2">JH-7</strain>
    </source>
</reference>
<evidence type="ECO:0000313" key="1">
    <source>
        <dbReference type="EMBL" id="OQM77043.1"/>
    </source>
</evidence>
<organism evidence="1 2">
    <name type="scientific">Manganibacter manganicus</name>
    <dbReference type="NCBI Taxonomy" id="1873176"/>
    <lineage>
        <taxon>Bacteria</taxon>
        <taxon>Pseudomonadati</taxon>
        <taxon>Pseudomonadota</taxon>
        <taxon>Alphaproteobacteria</taxon>
        <taxon>Hyphomicrobiales</taxon>
        <taxon>Phyllobacteriaceae</taxon>
        <taxon>Manganibacter</taxon>
    </lineage>
</organism>
<dbReference type="OrthoDB" id="8276977at2"/>
<dbReference type="STRING" id="1873176.BFN67_11155"/>
<gene>
    <name evidence="1" type="ORF">BFN67_11155</name>
</gene>
<comment type="caution">
    <text evidence="1">The sequence shown here is derived from an EMBL/GenBank/DDBJ whole genome shotgun (WGS) entry which is preliminary data.</text>
</comment>
<dbReference type="EMBL" id="MDET01000003">
    <property type="protein sequence ID" value="OQM77043.1"/>
    <property type="molecule type" value="Genomic_DNA"/>
</dbReference>
<proteinExistence type="predicted"/>
<keyword evidence="2" id="KW-1185">Reference proteome</keyword>
<evidence type="ECO:0008006" key="3">
    <source>
        <dbReference type="Google" id="ProtNLM"/>
    </source>
</evidence>